<dbReference type="SUPFAM" id="SSF53300">
    <property type="entry name" value="vWA-like"/>
    <property type="match status" value="1"/>
</dbReference>
<dbReference type="Proteomes" id="UP000672657">
    <property type="component" value="Unassembled WGS sequence"/>
</dbReference>
<feature type="domain" description="VWFA" evidence="2">
    <location>
        <begin position="148"/>
        <end position="260"/>
    </location>
</feature>
<dbReference type="InterPro" id="IPR028087">
    <property type="entry name" value="Tad_N"/>
</dbReference>
<evidence type="ECO:0000256" key="1">
    <source>
        <dbReference type="SAM" id="Phobius"/>
    </source>
</evidence>
<dbReference type="InterPro" id="IPR002035">
    <property type="entry name" value="VWF_A"/>
</dbReference>
<accession>A0ABN7Q6T3</accession>
<sequence length="498" mass="52071">MKRKPLHRRDRGQITIIVGTLMIGLVGIVGLAIDGGMAYIVKAKLNAAVDSAAVAAARAVTNGTNQAEQTASARQAAQDFFAANFPSGYLMSTPKLGVTTVDFNTPTAGAVTIGVSASADKPLNLMKVLGFDKVAVAANSQTIRRDLDLIFVIDSSGSMGPVWSTVRSNANTFLDQFSPSTDRVGLVHFSAGAVSDIAINKVQRGFDRPTMQAKITSLSNGGNTNYAEGLYQARQQLDSILPVNRSSLRVIVFFSDGKPNTLAASYPLTGSTSTTVTTEVCTGKNGKKCDSTSTNPAVKNITSCDGGVTATGGMNGFYMPDQQATKMPGACASIGMTNDTTNSSTSSTVGSGKDAVTTTVTTSVTANSTTPTKMPQNYDLHSATDSTQTFKIVGSESIGSGYTVGSTFNNTNVANAAINVPLEMASYLRSKGTYIFTLGLDGNGGFDEGLLKSMANTADSGKMYNPNQPSGIYCYAKTINDLKPCFSKLASEILRISK</sequence>
<keyword evidence="1" id="KW-0812">Transmembrane</keyword>
<gene>
    <name evidence="3" type="ORF">LMG26411_05377</name>
</gene>
<comment type="caution">
    <text evidence="3">The sequence shown here is derived from an EMBL/GenBank/DDBJ whole genome shotgun (WGS) entry which is preliminary data.</text>
</comment>
<protein>
    <recommendedName>
        <fullName evidence="2">VWFA domain-containing protein</fullName>
    </recommendedName>
</protein>
<reference evidence="3 4" key="1">
    <citation type="submission" date="2021-03" db="EMBL/GenBank/DDBJ databases">
        <authorList>
            <person name="Peeters C."/>
        </authorList>
    </citation>
    <scope>NUCLEOTIDE SEQUENCE [LARGE SCALE GENOMIC DNA]</scope>
    <source>
        <strain evidence="3 4">LMG 26411</strain>
    </source>
</reference>
<dbReference type="PROSITE" id="PS50234">
    <property type="entry name" value="VWFA"/>
    <property type="match status" value="1"/>
</dbReference>
<keyword evidence="4" id="KW-1185">Reference proteome</keyword>
<keyword evidence="1" id="KW-0472">Membrane</keyword>
<dbReference type="EMBL" id="CAJPVI010000038">
    <property type="protein sequence ID" value="CAG2156821.1"/>
    <property type="molecule type" value="Genomic_DNA"/>
</dbReference>
<name>A0ABN7Q6T3_9BURK</name>
<dbReference type="CDD" id="cd00198">
    <property type="entry name" value="vWFA"/>
    <property type="match status" value="1"/>
</dbReference>
<dbReference type="SMART" id="SM00327">
    <property type="entry name" value="VWA"/>
    <property type="match status" value="1"/>
</dbReference>
<organism evidence="3 4">
    <name type="scientific">Cupriavidus numazuensis</name>
    <dbReference type="NCBI Taxonomy" id="221992"/>
    <lineage>
        <taxon>Bacteria</taxon>
        <taxon>Pseudomonadati</taxon>
        <taxon>Pseudomonadota</taxon>
        <taxon>Betaproteobacteria</taxon>
        <taxon>Burkholderiales</taxon>
        <taxon>Burkholderiaceae</taxon>
        <taxon>Cupriavidus</taxon>
    </lineage>
</organism>
<dbReference type="Gene3D" id="3.40.50.410">
    <property type="entry name" value="von Willebrand factor, type A domain"/>
    <property type="match status" value="1"/>
</dbReference>
<dbReference type="Pfam" id="PF00092">
    <property type="entry name" value="VWA"/>
    <property type="match status" value="1"/>
</dbReference>
<keyword evidence="1" id="KW-1133">Transmembrane helix</keyword>
<dbReference type="InterPro" id="IPR036465">
    <property type="entry name" value="vWFA_dom_sf"/>
</dbReference>
<dbReference type="PRINTS" id="PR00453">
    <property type="entry name" value="VWFADOMAIN"/>
</dbReference>
<dbReference type="Pfam" id="PF13400">
    <property type="entry name" value="Tad"/>
    <property type="match status" value="1"/>
</dbReference>
<proteinExistence type="predicted"/>
<feature type="transmembrane region" description="Helical" evidence="1">
    <location>
        <begin position="12"/>
        <end position="33"/>
    </location>
</feature>
<evidence type="ECO:0000313" key="3">
    <source>
        <dbReference type="EMBL" id="CAG2156821.1"/>
    </source>
</evidence>
<dbReference type="RefSeq" id="WP_211956258.1">
    <property type="nucleotide sequence ID" value="NZ_CAJPVI010000038.1"/>
</dbReference>
<evidence type="ECO:0000259" key="2">
    <source>
        <dbReference type="PROSITE" id="PS50234"/>
    </source>
</evidence>
<evidence type="ECO:0000313" key="4">
    <source>
        <dbReference type="Proteomes" id="UP000672657"/>
    </source>
</evidence>